<accession>A0A5C6SQ97</accession>
<sequence>MIPLTLSLAIGVTAAKYIVSMPYCDEPREYSQSVKVECCGTLIAFISATGGHDDWAMTTFPGALYDFTFVPISLGQASGPFRHSRKPRLISSDTKINFLFTNEGGI</sequence>
<evidence type="ECO:0000256" key="1">
    <source>
        <dbReference type="SAM" id="SignalP"/>
    </source>
</evidence>
<proteinExistence type="predicted"/>
<evidence type="ECO:0000313" key="2">
    <source>
        <dbReference type="EMBL" id="TXC00029.1"/>
    </source>
</evidence>
<name>A0A5C6SQ97_FUSOC</name>
<gene>
    <name evidence="2" type="ORF">FocTR4_00013727</name>
</gene>
<dbReference type="EMBL" id="VMNF01000011">
    <property type="protein sequence ID" value="TXC00029.1"/>
    <property type="molecule type" value="Genomic_DNA"/>
</dbReference>
<feature type="signal peptide" evidence="1">
    <location>
        <begin position="1"/>
        <end position="15"/>
    </location>
</feature>
<comment type="caution">
    <text evidence="2">The sequence shown here is derived from an EMBL/GenBank/DDBJ whole genome shotgun (WGS) entry which is preliminary data.</text>
</comment>
<dbReference type="Proteomes" id="UP000321331">
    <property type="component" value="Unassembled WGS sequence"/>
</dbReference>
<protein>
    <submittedName>
        <fullName evidence="2">Uncharacterized protein</fullName>
    </submittedName>
</protein>
<keyword evidence="1" id="KW-0732">Signal</keyword>
<feature type="chain" id="PRO_5023104013" evidence="1">
    <location>
        <begin position="16"/>
        <end position="106"/>
    </location>
</feature>
<dbReference type="AlphaFoldDB" id="A0A5C6SQ97"/>
<reference evidence="2 3" key="1">
    <citation type="submission" date="2019-07" db="EMBL/GenBank/DDBJ databases">
        <title>The First High-Quality Draft Genome Sequence of the Causal Agent of the Current Panama Disease Epidemic.</title>
        <authorList>
            <person name="Warmington R.J."/>
            <person name="Kay W."/>
            <person name="Jeffries A."/>
            <person name="Bebber D."/>
            <person name="Moore K."/>
            <person name="Studholme D.J."/>
        </authorList>
    </citation>
    <scope>NUCLEOTIDE SEQUENCE [LARGE SCALE GENOMIC DNA]</scope>
    <source>
        <strain evidence="2 3">TR4</strain>
    </source>
</reference>
<evidence type="ECO:0000313" key="3">
    <source>
        <dbReference type="Proteomes" id="UP000321331"/>
    </source>
</evidence>
<organism evidence="2 3">
    <name type="scientific">Fusarium oxysporum f. sp. cubense</name>
    <dbReference type="NCBI Taxonomy" id="61366"/>
    <lineage>
        <taxon>Eukaryota</taxon>
        <taxon>Fungi</taxon>
        <taxon>Dikarya</taxon>
        <taxon>Ascomycota</taxon>
        <taxon>Pezizomycotina</taxon>
        <taxon>Sordariomycetes</taxon>
        <taxon>Hypocreomycetidae</taxon>
        <taxon>Hypocreales</taxon>
        <taxon>Nectriaceae</taxon>
        <taxon>Fusarium</taxon>
        <taxon>Fusarium oxysporum species complex</taxon>
    </lineage>
</organism>